<keyword evidence="5" id="KW-0408">Iron</keyword>
<evidence type="ECO:0000256" key="3">
    <source>
        <dbReference type="ARBA" id="ARBA00022763"/>
    </source>
</evidence>
<keyword evidence="7" id="KW-0234">DNA repair</keyword>
<evidence type="ECO:0000256" key="7">
    <source>
        <dbReference type="ARBA" id="ARBA00023204"/>
    </source>
</evidence>
<dbReference type="SUPFAM" id="SSF48150">
    <property type="entry name" value="DNA-glycosylase"/>
    <property type="match status" value="1"/>
</dbReference>
<keyword evidence="4" id="KW-0378">Hydrolase</keyword>
<feature type="compositionally biased region" description="Basic residues" evidence="9">
    <location>
        <begin position="83"/>
        <end position="97"/>
    </location>
</feature>
<proteinExistence type="predicted"/>
<reference evidence="11" key="1">
    <citation type="journal article" date="2019" name="Int. J. Syst. Evol. Microbiol.">
        <title>The Global Catalogue of Microorganisms (GCM) 10K type strain sequencing project: providing services to taxonomists for standard genome sequencing and annotation.</title>
        <authorList>
            <consortium name="The Broad Institute Genomics Platform"/>
            <consortium name="The Broad Institute Genome Sequencing Center for Infectious Disease"/>
            <person name="Wu L."/>
            <person name="Ma J."/>
        </authorList>
    </citation>
    <scope>NUCLEOTIDE SEQUENCE [LARGE SCALE GENOMIC DNA]</scope>
    <source>
        <strain evidence="11">NBRC 108730</strain>
    </source>
</reference>
<accession>A0ABQ6JKU6</accession>
<keyword evidence="11" id="KW-1185">Reference proteome</keyword>
<dbReference type="EMBL" id="BSUZ01000001">
    <property type="protein sequence ID" value="GMA87769.1"/>
    <property type="molecule type" value="Genomic_DNA"/>
</dbReference>
<dbReference type="PANTHER" id="PTHR42944:SF1">
    <property type="entry name" value="ADENINE DNA GLYCOSYLASE"/>
    <property type="match status" value="1"/>
</dbReference>
<feature type="compositionally biased region" description="Low complexity" evidence="9">
    <location>
        <begin position="99"/>
        <end position="112"/>
    </location>
</feature>
<name>A0ABQ6JKU6_9ACTN</name>
<gene>
    <name evidence="10" type="ORF">GCM10025868_30190</name>
</gene>
<dbReference type="Gene3D" id="1.10.1670.10">
    <property type="entry name" value="Helix-hairpin-Helix base-excision DNA repair enzymes (C-terminal)"/>
    <property type="match status" value="1"/>
</dbReference>
<organism evidence="10 11">
    <name type="scientific">Angustibacter aerolatus</name>
    <dbReference type="NCBI Taxonomy" id="1162965"/>
    <lineage>
        <taxon>Bacteria</taxon>
        <taxon>Bacillati</taxon>
        <taxon>Actinomycetota</taxon>
        <taxon>Actinomycetes</taxon>
        <taxon>Kineosporiales</taxon>
        <taxon>Kineosporiaceae</taxon>
    </lineage>
</organism>
<keyword evidence="2" id="KW-0479">Metal-binding</keyword>
<evidence type="ECO:0000313" key="10">
    <source>
        <dbReference type="EMBL" id="GMA87769.1"/>
    </source>
</evidence>
<protein>
    <recommendedName>
        <fullName evidence="12">Adenine DNA glycosylase</fullName>
    </recommendedName>
</protein>
<evidence type="ECO:0000256" key="5">
    <source>
        <dbReference type="ARBA" id="ARBA00023004"/>
    </source>
</evidence>
<dbReference type="InterPro" id="IPR044298">
    <property type="entry name" value="MIG/MutY"/>
</dbReference>
<feature type="region of interest" description="Disordered" evidence="9">
    <location>
        <begin position="55"/>
        <end position="128"/>
    </location>
</feature>
<evidence type="ECO:0000256" key="6">
    <source>
        <dbReference type="ARBA" id="ARBA00023014"/>
    </source>
</evidence>
<comment type="caution">
    <text evidence="10">The sequence shown here is derived from an EMBL/GenBank/DDBJ whole genome shotgun (WGS) entry which is preliminary data.</text>
</comment>
<keyword evidence="3" id="KW-0227">DNA damage</keyword>
<dbReference type="Gene3D" id="1.10.340.30">
    <property type="entry name" value="Hypothetical protein, domain 2"/>
    <property type="match status" value="1"/>
</dbReference>
<evidence type="ECO:0000256" key="4">
    <source>
        <dbReference type="ARBA" id="ARBA00022801"/>
    </source>
</evidence>
<sequence length="192" mass="20346">MPADLDALLALDGIGSYTAAAVATFAHGRRHAVVDTNVRRVLVRAVSGRALPAPSLTAAEPAPRRVAGARRPRPRAALGDRRHGARRPRLHRPRPRLPRLPGARPLRLGARGQPPHDGPARRTQGFDGTDRQVRGRLLAVLRAAPGPVTDADLAAAVPDADLRDPAQRTRCLASLVEDGLVDAVALGWALPA</sequence>
<evidence type="ECO:0008006" key="12">
    <source>
        <dbReference type="Google" id="ProtNLM"/>
    </source>
</evidence>
<dbReference type="PANTHER" id="PTHR42944">
    <property type="entry name" value="ADENINE DNA GLYCOSYLASE"/>
    <property type="match status" value="1"/>
</dbReference>
<comment type="cofactor">
    <cofactor evidence="1">
        <name>[4Fe-4S] cluster</name>
        <dbReference type="ChEBI" id="CHEBI:49883"/>
    </cofactor>
</comment>
<evidence type="ECO:0000313" key="11">
    <source>
        <dbReference type="Proteomes" id="UP001157017"/>
    </source>
</evidence>
<evidence type="ECO:0000256" key="9">
    <source>
        <dbReference type="SAM" id="MobiDB-lite"/>
    </source>
</evidence>
<keyword evidence="8" id="KW-0326">Glycosidase</keyword>
<evidence type="ECO:0000256" key="1">
    <source>
        <dbReference type="ARBA" id="ARBA00001966"/>
    </source>
</evidence>
<dbReference type="InterPro" id="IPR023170">
    <property type="entry name" value="HhH_base_excis_C"/>
</dbReference>
<dbReference type="InterPro" id="IPR011257">
    <property type="entry name" value="DNA_glycosylase"/>
</dbReference>
<dbReference type="Proteomes" id="UP001157017">
    <property type="component" value="Unassembled WGS sequence"/>
</dbReference>
<evidence type="ECO:0000256" key="8">
    <source>
        <dbReference type="ARBA" id="ARBA00023295"/>
    </source>
</evidence>
<evidence type="ECO:0000256" key="2">
    <source>
        <dbReference type="ARBA" id="ARBA00022723"/>
    </source>
</evidence>
<keyword evidence="6" id="KW-0411">Iron-sulfur</keyword>